<keyword evidence="4" id="KW-0175">Coiled coil</keyword>
<evidence type="ECO:0000259" key="6">
    <source>
        <dbReference type="Pfam" id="PF12624"/>
    </source>
</evidence>
<dbReference type="GO" id="GO:0045053">
    <property type="term" value="P:protein retention in Golgi apparatus"/>
    <property type="evidence" value="ECO:0007669"/>
    <property type="project" value="TreeGrafter"/>
</dbReference>
<dbReference type="InterPro" id="IPR026847">
    <property type="entry name" value="VPS13"/>
</dbReference>
<feature type="domain" description="VPS13-like middle region" evidence="7">
    <location>
        <begin position="1258"/>
        <end position="1996"/>
    </location>
</feature>
<evidence type="ECO:0000256" key="5">
    <source>
        <dbReference type="SAM" id="MobiDB-lite"/>
    </source>
</evidence>
<dbReference type="InterPro" id="IPR026854">
    <property type="entry name" value="VPS13_N"/>
</dbReference>
<dbReference type="Pfam" id="PF25037">
    <property type="entry name" value="VPS13_C"/>
    <property type="match status" value="1"/>
</dbReference>
<gene>
    <name evidence="10" type="ORF">DM01DRAFT_1408497</name>
</gene>
<dbReference type="Pfam" id="PF12624">
    <property type="entry name" value="VPS13_N"/>
    <property type="match status" value="1"/>
</dbReference>
<dbReference type="PANTHER" id="PTHR16166">
    <property type="entry name" value="VACUOLAR PROTEIN SORTING-ASSOCIATED PROTEIN VPS13"/>
    <property type="match status" value="1"/>
</dbReference>
<evidence type="ECO:0000256" key="3">
    <source>
        <dbReference type="ARBA" id="ARBA00023055"/>
    </source>
</evidence>
<dbReference type="InterPro" id="IPR009543">
    <property type="entry name" value="VPS13_VAB"/>
</dbReference>
<feature type="coiled-coil region" evidence="4">
    <location>
        <begin position="92"/>
        <end position="119"/>
    </location>
</feature>
<dbReference type="GO" id="GO:0006623">
    <property type="term" value="P:protein targeting to vacuole"/>
    <property type="evidence" value="ECO:0007669"/>
    <property type="project" value="TreeGrafter"/>
</dbReference>
<protein>
    <recommendedName>
        <fullName evidence="12">DUF1162-domain-containing protein</fullName>
    </recommendedName>
</protein>
<evidence type="ECO:0000259" key="8">
    <source>
        <dbReference type="Pfam" id="PF25036"/>
    </source>
</evidence>
<keyword evidence="11" id="KW-1185">Reference proteome</keyword>
<feature type="domain" description="Intermembrane lipid transfer protein VPS13-like C-terminal" evidence="9">
    <location>
        <begin position="3159"/>
        <end position="3241"/>
    </location>
</feature>
<reference evidence="10 11" key="1">
    <citation type="submission" date="2016-07" db="EMBL/GenBank/DDBJ databases">
        <title>Pervasive Adenine N6-methylation of Active Genes in Fungi.</title>
        <authorList>
            <consortium name="DOE Joint Genome Institute"/>
            <person name="Mondo S.J."/>
            <person name="Dannebaum R.O."/>
            <person name="Kuo R.C."/>
            <person name="Labutti K."/>
            <person name="Haridas S."/>
            <person name="Kuo A."/>
            <person name="Salamov A."/>
            <person name="Ahrendt S.R."/>
            <person name="Lipzen A."/>
            <person name="Sullivan W."/>
            <person name="Andreopoulos W.B."/>
            <person name="Clum A."/>
            <person name="Lindquist E."/>
            <person name="Daum C."/>
            <person name="Ramamoorthy G.K."/>
            <person name="Gryganskyi A."/>
            <person name="Culley D."/>
            <person name="Magnuson J.K."/>
            <person name="James T.Y."/>
            <person name="O'Malley M.A."/>
            <person name="Stajich J.E."/>
            <person name="Spatafora J.W."/>
            <person name="Visel A."/>
            <person name="Grigoriev I.V."/>
        </authorList>
    </citation>
    <scope>NUCLEOTIDE SEQUENCE [LARGE SCALE GENOMIC DNA]</scope>
    <source>
        <strain evidence="10 11">NRRL 3301</strain>
    </source>
</reference>
<sequence>MLESLVASILNRVLGNYVSNLNYDQLKIAIWNGQVNLHNLKLRRDALDKLRLPIDVTEGYLGELELSIPWANLKTQPVKVVIRNVYLLAKPKSESSITVEEEEERAQHLKQQKLETAELMDSSKQSGKADANDSSSGGFVNQLITKVIDNLQFVMENIHIRYEDHLSCPEAPFAVGLTLKELSAVSTNGEWEPSFIGELTNTIHKLVKLQSLSVYWNTNATSLAGLSQDQALETYTKLIPTMQEPSPQHQYLIKPVSGAGKIKLNKAYDQNEAKVDATLLFEELAFGLDDEQYRDALLLVDLFHANLKKQEFIRFRPPTGVSPHQDPKAYFRFAGQAVLSRIHERNYQWTWDHFKTRRDQRLAYLDTYYAFKRAKATQQQKDTLKKLEYDLSFEDIRFYRSIVKAKLRKEKIRLQEEKQKNANKGWFGSWWSSNTATSTSPSADSDDGDSIVMTEEQKKELYDAIGFDEDVAAMENAIDMPKDTMKFTVRTQLNRGSFQLWRSPHSHKHELTSIVFENVAVEATQYLESIKVAASLGDLQLFDGMTPGTLYPQLIGVKKSSSSGTLSLLKQDHECDGATNDQPFLSVMYQRKPFDKNADSAIKVLMRHLEIIYNPQVLLGILDFFKGPNTESESFNALVQVAGTTLEGFKRQTLLGLEYALEKHTTLDLEVEVDAPLIIVPESLLSDDSHVMIIDAGHIHVDSDLANQEIAQEFKQRRPSADDLERLDALMYDKFNVALSQIKLLIGRQVKNCVAQLAHDHNAIGTDQADNAYLLQRLDLNLLVEKCILPASSQFPQIKVSAQLPRAAVNLSTHKYKTLMRMIDLLLPPSSPDDAQPTNPPSSPSSPKLIIPNQPNKNLLAQQLWGDHEREDIVISDHDSVFTTDSQPRLFRSDTSTSSVTSTIALVTQAQQENFKLTFVVGKAVAYIYDSVQDPTSTHGNGEPTSEQLLCEVLLQDLALDLVNRPFDMSVQVRLKSLDVIDHMQHGSDFYYLVTSNPTLNQQDDSSPSSSNATNDDNASAAYLVDVRYQRTSRQHPRFQELFGGYDQSVNVLLSTLTFVLTRESVLTLYNWILITFTGGNALPTPPTSENDPVAGGVSSPARSYLSTSAATGTAIAPSPQPATAVSVSQPVSNTDNSTMRVNIHLVSVQLIMNDLSLRLATGTLTFGYLEILLLPSQLSVQGKFGNFVLTDDTVLAPTSTHHGGPPRDVNDYVEKIRRGKSNVPILSIEGDELLSFTYATHDPSAPQFPGYHQHLLLRMGSFRLIFNDSFKPCLDFLSQFLAMKASYDTQREQLMLSPTAPASPSGPQPQAPNQQLFHFDVLVKSPIVDFPVSDSDVVSAYLGEIRAVNEFATGQRLQKATGRRLDLPLSRIHCGLYAISLLSMTKDKKDTSPMLGNVDIELTLESLLPPEDDSQPPPPVSANTVIRGHVTDVLLQLTERQYGWLLQIEQKLMTVFFPPAEDTGEPLTKPPAPSNASAQSVQPASMAASMLTSDSLHSLADLRSGKQPAATLNKQLPLTGPAPSTPQVTMDIKVEVALICLEVFHGCQDPTTTATRLDNASLCRFSFDGSQVKLLMKDDGGLMLEAQVQSVNFYDTRKDCTSHFKDFLPAGKQLSGPQLQLQYRQAPATPTLVMVTVDHPQLVLSLDYIMVLKTFFLAPFQGPPEPTAAQTYAASYRHQNETPEQPTAPPAPVTTADQQQQAMQFKINVVDLEIICLAHPDSPASEALVISMDNLCFVQMDQLSLKAYGLRAVLCRMNHRTDSSFTLIEPFNIDLDMETAPTLPGHHITNLQIAVQRVLVRLSYHDLMLILDIVTKVTALLDHDSDQTSSSSLESPSPILPDDAPASQHLALAMAAHQQDTLSLASATAPASSTQTTIEPYIVMSRESLSAVFDGFQLVLVEDLHDLPFLDLAVRPFTLTATDWSRAIKANVKVTTLMNNFNFINSHWEPLMDPYTVDLSLMQDASTKHYDFSMSTKDLLNINITHTFLQSIMAVSSTLSSVEPLPESFQRQMKPYLIRNRTGYDLRVWNMSADAHHNSSSVVVIKNGDDCPWTFRDWRKHREVANVTNNCVGVQVMHDNWESLYNITVDMEGKRSFRLRNKTPTGVQDRLMVGIHLKDHVKNVTFHSGLTIKNNSNNKVEYTMINGKRKIMSPIWTLDPKETLFIPIGLCYRPWIVLRPSDKYHWSQDKVHWSDLVHPNAPTMLTCQPHDASLPEYSFHLHAEFDAKDPVAKQYPSMRLHIGAPIKITNLLPFDFKWTMVNTSTDQHEAVDLCQGKSKLLYTFPIDCPLSFVLDIQSPDYEATALKQLPWKPAEKQEGYVLNVKDKNGNLTQLFVHVGRSKKAKHAIHIKVYCPYLILNKVGYPISVRSYESTFGYKSVGPNLQIPQYDDRVTPQMFSYQSIEKSNRAQISFNGSKWSKPLSFEAVGSSVDISVPYDNAQEIHAGIHIEEGTGNYNMTKMVIVTPRFVLRNLTDTAFDFAEYKTTKDRKQIEVHETRPFYLTRSSRSFKWLCLRLQELQGGEVLWSTPFDIQEVGTSFIKVPISASPTTRPMLVRVSVLLKESTIFVTLHPTSDWPYLVVNRSSTDVVVYQEPPEYDDYRSAFQPKRYVIPAGERMDYSWDLPASKAKRLILQVGKKQRAIDFLAIGTQMPFRYRKHQSLSIDVAAHKTALELRLTDYKAETSLFRPTSSMGDGTESTTVSSSRDSTLDDHFETVTINLVDNYTIRLNLQGIGLSIINQRSQEVLYASIKGVDIKFTDSNLYQSVRVSIQWLQIDNQLFSSVYPILFFPSNLPKHRGPDSNVHPTFHLALDKVKDTSHGVQYFKLFSVLLQEMTFEMDEDLLYSLMEFAQFDTKGETHRGSVLDESLFVAKVQSPAEDDTQALLYFEEFCIQPMRLNLSFVRTTRVSTEDTETNNSPLRYLFNVLTMTIGNVNDAPLKLNALMVENLRASSQDLSSRIMLHYQDQVVYQIHKVVGSADLIGNPVGLFNNLSSGFGELFYEPYQGFITSDRPQDLGLGLARGVGGFMRKSVFGFTDSFSRFTGSIGKGLAMATMDKKFQDRRHMRLTRNKPQHAIYGVTQGVTSFGTSIASGVVGLVKQPKLGAEESGVAGFMAGVGKGLVGAVTKPMVGFFDLASNVSAGIRETTNMFDGSEITRERLPRLIQRDGILRKYSQREALGQLWLKEMADGQYNHDNYVAHSMTNNDAQAVLLSYQSLFVISTEDLTVNWHEPLDHLESVVWQPRSTGQQPAAPDVGGWLLVRTKSGPAPKSPLLTFAEATSGQWFATQVQLILEYRQEEKTRL</sequence>
<dbReference type="InterPro" id="IPR056747">
    <property type="entry name" value="VPS13-like_M"/>
</dbReference>
<feature type="region of interest" description="Disordered" evidence="5">
    <location>
        <begin position="1676"/>
        <end position="1697"/>
    </location>
</feature>
<evidence type="ECO:0000256" key="1">
    <source>
        <dbReference type="ARBA" id="ARBA00006545"/>
    </source>
</evidence>
<evidence type="ECO:0000256" key="4">
    <source>
        <dbReference type="SAM" id="Coils"/>
    </source>
</evidence>
<dbReference type="GO" id="GO:0006869">
    <property type="term" value="P:lipid transport"/>
    <property type="evidence" value="ECO:0007669"/>
    <property type="project" value="UniProtKB-KW"/>
</dbReference>
<dbReference type="GO" id="GO:0007005">
    <property type="term" value="P:mitochondrion organization"/>
    <property type="evidence" value="ECO:0007669"/>
    <property type="project" value="TreeGrafter"/>
</dbReference>
<feature type="domain" description="Chorein N-terminal" evidence="6">
    <location>
        <begin position="1"/>
        <end position="834"/>
    </location>
</feature>
<dbReference type="Pfam" id="PF25036">
    <property type="entry name" value="VPS13_VAB"/>
    <property type="match status" value="1"/>
</dbReference>
<proteinExistence type="inferred from homology"/>
<dbReference type="InterPro" id="IPR056748">
    <property type="entry name" value="VPS13-like_C"/>
</dbReference>
<feature type="domain" description="Vacuolar protein sorting-associated protein 13 VPS13 adaptor binding" evidence="8">
    <location>
        <begin position="2058"/>
        <end position="2628"/>
    </location>
</feature>
<comment type="similarity">
    <text evidence="1">Belongs to the VPS13 family.</text>
</comment>
<accession>A0A1X2GET2</accession>
<name>A0A1X2GET2_9FUNG</name>
<evidence type="ECO:0000256" key="2">
    <source>
        <dbReference type="ARBA" id="ARBA00022448"/>
    </source>
</evidence>
<keyword evidence="3" id="KW-0445">Lipid transport</keyword>
<evidence type="ECO:0000259" key="7">
    <source>
        <dbReference type="Pfam" id="PF25033"/>
    </source>
</evidence>
<evidence type="ECO:0008006" key="12">
    <source>
        <dbReference type="Google" id="ProtNLM"/>
    </source>
</evidence>
<dbReference type="GO" id="GO:0045324">
    <property type="term" value="P:late endosome to vacuole transport"/>
    <property type="evidence" value="ECO:0007669"/>
    <property type="project" value="TreeGrafter"/>
</dbReference>
<dbReference type="OrthoDB" id="428159at2759"/>
<dbReference type="STRING" id="101127.A0A1X2GET2"/>
<dbReference type="Pfam" id="PF25033">
    <property type="entry name" value="VPS13_M"/>
    <property type="match status" value="1"/>
</dbReference>
<evidence type="ECO:0000313" key="10">
    <source>
        <dbReference type="EMBL" id="ORX52050.1"/>
    </source>
</evidence>
<comment type="caution">
    <text evidence="10">The sequence shown here is derived from an EMBL/GenBank/DDBJ whole genome shotgun (WGS) entry which is preliminary data.</text>
</comment>
<keyword evidence="2" id="KW-0813">Transport</keyword>
<evidence type="ECO:0000259" key="9">
    <source>
        <dbReference type="Pfam" id="PF25037"/>
    </source>
</evidence>
<dbReference type="PANTHER" id="PTHR16166:SF93">
    <property type="entry name" value="INTERMEMBRANE LIPID TRANSFER PROTEIN VPS13"/>
    <property type="match status" value="1"/>
</dbReference>
<feature type="region of interest" description="Disordered" evidence="5">
    <location>
        <begin position="828"/>
        <end position="853"/>
    </location>
</feature>
<feature type="region of interest" description="Disordered" evidence="5">
    <location>
        <begin position="1463"/>
        <end position="1488"/>
    </location>
</feature>
<evidence type="ECO:0000313" key="11">
    <source>
        <dbReference type="Proteomes" id="UP000242146"/>
    </source>
</evidence>
<dbReference type="EMBL" id="MCGT01000019">
    <property type="protein sequence ID" value="ORX52050.1"/>
    <property type="molecule type" value="Genomic_DNA"/>
</dbReference>
<feature type="compositionally biased region" description="Polar residues" evidence="5">
    <location>
        <begin position="1475"/>
        <end position="1484"/>
    </location>
</feature>
<organism evidence="10 11">
    <name type="scientific">Hesseltinella vesiculosa</name>
    <dbReference type="NCBI Taxonomy" id="101127"/>
    <lineage>
        <taxon>Eukaryota</taxon>
        <taxon>Fungi</taxon>
        <taxon>Fungi incertae sedis</taxon>
        <taxon>Mucoromycota</taxon>
        <taxon>Mucoromycotina</taxon>
        <taxon>Mucoromycetes</taxon>
        <taxon>Mucorales</taxon>
        <taxon>Cunninghamellaceae</taxon>
        <taxon>Hesseltinella</taxon>
    </lineage>
</organism>
<dbReference type="Proteomes" id="UP000242146">
    <property type="component" value="Unassembled WGS sequence"/>
</dbReference>